<feature type="domain" description="DUF1722" evidence="1">
    <location>
        <begin position="190"/>
        <end position="306"/>
    </location>
</feature>
<evidence type="ECO:0000313" key="3">
    <source>
        <dbReference type="Proteomes" id="UP001222087"/>
    </source>
</evidence>
<dbReference type="InterPro" id="IPR017087">
    <property type="entry name" value="UCP037004"/>
</dbReference>
<dbReference type="PANTHER" id="PTHR30087:SF0">
    <property type="entry name" value="INNER MEMBRANE PROTEIN"/>
    <property type="match status" value="1"/>
</dbReference>
<dbReference type="Proteomes" id="UP001222087">
    <property type="component" value="Chromosome"/>
</dbReference>
<sequence>MNKSIIIGISHCLLGMPVRFNGGHKKDDYITDVLAHYFDFYPICPEVESGMGVPRPALHLEGDPKYPRLVEALNPQIDHTAKLQQFCQNRIKDLQHLSGFILKNKSPSCGWKNVKIYQSAPLPPKIGQGIFANFLEKYYPFLPIEEEGRLRDFRLRENFIERVFCYRRFQELTKNNLNKQSIVAFHTEHKLTLLAHNETIYRELGKKVADLKHIATEQFAHEYLALFMEGMKKIATLKTHSNVLQHIQGYFKEKIDAGDKAELHETIMAYQSGKVPLIVPVILIKHHLRRHPESYLLKQRYLFPYPEEMMLRNHI</sequence>
<dbReference type="PIRSF" id="PIRSF037004">
    <property type="entry name" value="UCP037004"/>
    <property type="match status" value="1"/>
</dbReference>
<evidence type="ECO:0000259" key="1">
    <source>
        <dbReference type="Pfam" id="PF08349"/>
    </source>
</evidence>
<name>A0ABY8AR81_9GAMM</name>
<gene>
    <name evidence="2" type="ORF">PXX05_12625</name>
</gene>
<dbReference type="RefSeq" id="WP_275088547.1">
    <property type="nucleotide sequence ID" value="NZ_CP119078.1"/>
</dbReference>
<organism evidence="2 3">
    <name type="scientific">Legionella cardiaca</name>
    <dbReference type="NCBI Taxonomy" id="1071983"/>
    <lineage>
        <taxon>Bacteria</taxon>
        <taxon>Pseudomonadati</taxon>
        <taxon>Pseudomonadota</taxon>
        <taxon>Gammaproteobacteria</taxon>
        <taxon>Legionellales</taxon>
        <taxon>Legionellaceae</taxon>
        <taxon>Legionella</taxon>
    </lineage>
</organism>
<dbReference type="InterPro" id="IPR013560">
    <property type="entry name" value="DUF1722"/>
</dbReference>
<dbReference type="EMBL" id="CP119078">
    <property type="protein sequence ID" value="WED42731.1"/>
    <property type="molecule type" value="Genomic_DNA"/>
</dbReference>
<protein>
    <submittedName>
        <fullName evidence="2">DUF523 and DUF1722 domain-containing protein</fullName>
    </submittedName>
</protein>
<proteinExistence type="predicted"/>
<accession>A0ABY8AR81</accession>
<keyword evidence="3" id="KW-1185">Reference proteome</keyword>
<reference evidence="2 3" key="1">
    <citation type="submission" date="2023-02" db="EMBL/GenBank/DDBJ databases">
        <title>Genome Sequence of L. cardiaca H63T.</title>
        <authorList>
            <person name="Lopez A.E."/>
            <person name="Cianciotto N.P."/>
        </authorList>
    </citation>
    <scope>NUCLEOTIDE SEQUENCE [LARGE SCALE GENOMIC DNA]</scope>
    <source>
        <strain evidence="2 3">H63</strain>
    </source>
</reference>
<dbReference type="Pfam" id="PF08349">
    <property type="entry name" value="DUF1722"/>
    <property type="match status" value="1"/>
</dbReference>
<dbReference type="InterPro" id="IPR007553">
    <property type="entry name" value="2-thiour_desulf"/>
</dbReference>
<dbReference type="Pfam" id="PF04463">
    <property type="entry name" value="2-thiour_desulf"/>
    <property type="match status" value="1"/>
</dbReference>
<dbReference type="PANTHER" id="PTHR30087">
    <property type="entry name" value="INNER MEMBRANE PROTEIN"/>
    <property type="match status" value="1"/>
</dbReference>
<evidence type="ECO:0000313" key="2">
    <source>
        <dbReference type="EMBL" id="WED42731.1"/>
    </source>
</evidence>